<sequence length="144" mass="15453">MTQPVLFSEPGSTWWPALWGPIFAVVGALVEWLTGPVHTVGWTVVGLVLAGAGAAWAYGRRQVCSVELTPETLRQGRETMDVSKIAAADEEVGTPMAARVLGTGWAVPRKFESVPVRLQDGTTVVAWARDGEALRVALQKLVES</sequence>
<dbReference type="AlphaFoldDB" id="A0A4R2JZ51"/>
<feature type="transmembrane region" description="Helical" evidence="1">
    <location>
        <begin position="40"/>
        <end position="59"/>
    </location>
</feature>
<keyword evidence="1" id="KW-0472">Membrane</keyword>
<organism evidence="2 3">
    <name type="scientific">Actinocrispum wychmicini</name>
    <dbReference type="NCBI Taxonomy" id="1213861"/>
    <lineage>
        <taxon>Bacteria</taxon>
        <taxon>Bacillati</taxon>
        <taxon>Actinomycetota</taxon>
        <taxon>Actinomycetes</taxon>
        <taxon>Pseudonocardiales</taxon>
        <taxon>Pseudonocardiaceae</taxon>
        <taxon>Actinocrispum</taxon>
    </lineage>
</organism>
<proteinExistence type="predicted"/>
<keyword evidence="3" id="KW-1185">Reference proteome</keyword>
<accession>A0A4R2JZ51</accession>
<name>A0A4R2JZ51_9PSEU</name>
<dbReference type="Proteomes" id="UP000295680">
    <property type="component" value="Unassembled WGS sequence"/>
</dbReference>
<keyword evidence="1" id="KW-1133">Transmembrane helix</keyword>
<gene>
    <name evidence="2" type="ORF">EV192_1011022</name>
</gene>
<evidence type="ECO:0000256" key="1">
    <source>
        <dbReference type="SAM" id="Phobius"/>
    </source>
</evidence>
<dbReference type="OrthoDB" id="4773470at2"/>
<evidence type="ECO:0000313" key="3">
    <source>
        <dbReference type="Proteomes" id="UP000295680"/>
    </source>
</evidence>
<reference evidence="2 3" key="1">
    <citation type="submission" date="2019-03" db="EMBL/GenBank/DDBJ databases">
        <title>Genomic Encyclopedia of Type Strains, Phase IV (KMG-IV): sequencing the most valuable type-strain genomes for metagenomic binning, comparative biology and taxonomic classification.</title>
        <authorList>
            <person name="Goeker M."/>
        </authorList>
    </citation>
    <scope>NUCLEOTIDE SEQUENCE [LARGE SCALE GENOMIC DNA]</scope>
    <source>
        <strain evidence="2 3">DSM 45934</strain>
    </source>
</reference>
<evidence type="ECO:0008006" key="4">
    <source>
        <dbReference type="Google" id="ProtNLM"/>
    </source>
</evidence>
<dbReference type="RefSeq" id="WP_132111514.1">
    <property type="nucleotide sequence ID" value="NZ_SLWS01000001.1"/>
</dbReference>
<feature type="transmembrane region" description="Helical" evidence="1">
    <location>
        <begin position="14"/>
        <end position="33"/>
    </location>
</feature>
<protein>
    <recommendedName>
        <fullName evidence="4">DUF3093 family protein</fullName>
    </recommendedName>
</protein>
<keyword evidence="1" id="KW-0812">Transmembrane</keyword>
<evidence type="ECO:0000313" key="2">
    <source>
        <dbReference type="EMBL" id="TCO65234.1"/>
    </source>
</evidence>
<dbReference type="EMBL" id="SLWS01000001">
    <property type="protein sequence ID" value="TCO65234.1"/>
    <property type="molecule type" value="Genomic_DNA"/>
</dbReference>
<comment type="caution">
    <text evidence="2">The sequence shown here is derived from an EMBL/GenBank/DDBJ whole genome shotgun (WGS) entry which is preliminary data.</text>
</comment>